<evidence type="ECO:0000256" key="1">
    <source>
        <dbReference type="SAM" id="MobiDB-lite"/>
    </source>
</evidence>
<sequence>MDGSESLHIDYQEENGDEFYEKIEAPKFVDLTAPDPYNPGDDRYWFCLRVGKAAFFVAKALTTPRTKKQLSNPDAFRSVRNPKTTATAVPKSRVAAKALVFHSPKKSVRTKSSLELNTPVKTLCAEMKKLEITSAKKQLPPDAAKKQLRGREVKSRVFDGLHSQNHKNRKAKCSKYLKKNNTEENSQQYHYPVPHERDENDFSEAEIEEKIRNGRSSENDDKRHPSTSDDKENDTEVMESDDKENVSASDDNRESDLKVSHNESKILGKHETPKGNQKTTEAKSKQSKENSTTAASSAQGLKHKKPKPTNPKPFRLRTDERGILEEANQEKKLYPAPLSEITTVPSVPGRSLQKKCHNAIQRIEKCIEQTENCTQTNENSEKETNGAQITKGNLQLKEFERESGRKFSSAPLRHTISSQKKLVASRQTCPDKSSLKLGSKLRRTKSPSMKEHARPREAASGRKEMISVMTTDQLGTIKENSPTILEAKKAAKPTESRGKGSVSPVSRPSLQGRRFKTIAKEPNFHAIHVPKSCTRRVA</sequence>
<comment type="caution">
    <text evidence="2">The sequence shown here is derived from an EMBL/GenBank/DDBJ whole genome shotgun (WGS) entry which is preliminary data.</text>
</comment>
<feature type="compositionally biased region" description="Basic and acidic residues" evidence="1">
    <location>
        <begin position="208"/>
        <end position="230"/>
    </location>
</feature>
<feature type="compositionally biased region" description="Basic and acidic residues" evidence="1">
    <location>
        <begin position="143"/>
        <end position="159"/>
    </location>
</feature>
<evidence type="ECO:0000313" key="3">
    <source>
        <dbReference type="Proteomes" id="UP000467840"/>
    </source>
</evidence>
<dbReference type="Proteomes" id="UP000467840">
    <property type="component" value="Chromosome 10"/>
</dbReference>
<feature type="compositionally biased region" description="Polar residues" evidence="1">
    <location>
        <begin position="289"/>
        <end position="299"/>
    </location>
</feature>
<dbReference type="AlphaFoldDB" id="A0A6A6N8A8"/>
<evidence type="ECO:0000313" key="2">
    <source>
        <dbReference type="EMBL" id="KAF2320723.1"/>
    </source>
</evidence>
<dbReference type="PANTHER" id="PTHR37241">
    <property type="entry name" value="NEUROFILAMENT HEAVY PROTEIN"/>
    <property type="match status" value="1"/>
</dbReference>
<feature type="region of interest" description="Disordered" evidence="1">
    <location>
        <begin position="488"/>
        <end position="513"/>
    </location>
</feature>
<dbReference type="EMBL" id="JAAGAX010000003">
    <property type="protein sequence ID" value="KAF2320723.1"/>
    <property type="molecule type" value="Genomic_DNA"/>
</dbReference>
<reference evidence="2 3" key="1">
    <citation type="journal article" date="2020" name="Mol. Plant">
        <title>The Chromosome-Based Rubber Tree Genome Provides New Insights into Spurge Genome Evolution and Rubber Biosynthesis.</title>
        <authorList>
            <person name="Liu J."/>
            <person name="Shi C."/>
            <person name="Shi C.C."/>
            <person name="Li W."/>
            <person name="Zhang Q.J."/>
            <person name="Zhang Y."/>
            <person name="Li K."/>
            <person name="Lu H.F."/>
            <person name="Shi C."/>
            <person name="Zhu S.T."/>
            <person name="Xiao Z.Y."/>
            <person name="Nan H."/>
            <person name="Yue Y."/>
            <person name="Zhu X.G."/>
            <person name="Wu Y."/>
            <person name="Hong X.N."/>
            <person name="Fan G.Y."/>
            <person name="Tong Y."/>
            <person name="Zhang D."/>
            <person name="Mao C.L."/>
            <person name="Liu Y.L."/>
            <person name="Hao S.J."/>
            <person name="Liu W.Q."/>
            <person name="Lv M.Q."/>
            <person name="Zhang H.B."/>
            <person name="Liu Y."/>
            <person name="Hu-Tang G.R."/>
            <person name="Wang J.P."/>
            <person name="Wang J.H."/>
            <person name="Sun Y.H."/>
            <person name="Ni S.B."/>
            <person name="Chen W.B."/>
            <person name="Zhang X.C."/>
            <person name="Jiao Y.N."/>
            <person name="Eichler E.E."/>
            <person name="Li G.H."/>
            <person name="Liu X."/>
            <person name="Gao L.Z."/>
        </authorList>
    </citation>
    <scope>NUCLEOTIDE SEQUENCE [LARGE SCALE GENOMIC DNA]</scope>
    <source>
        <strain evidence="3">cv. GT1</strain>
        <tissue evidence="2">Leaf</tissue>
    </source>
</reference>
<proteinExistence type="predicted"/>
<organism evidence="2 3">
    <name type="scientific">Hevea brasiliensis</name>
    <name type="common">Para rubber tree</name>
    <name type="synonym">Siphonia brasiliensis</name>
    <dbReference type="NCBI Taxonomy" id="3981"/>
    <lineage>
        <taxon>Eukaryota</taxon>
        <taxon>Viridiplantae</taxon>
        <taxon>Streptophyta</taxon>
        <taxon>Embryophyta</taxon>
        <taxon>Tracheophyta</taxon>
        <taxon>Spermatophyta</taxon>
        <taxon>Magnoliopsida</taxon>
        <taxon>eudicotyledons</taxon>
        <taxon>Gunneridae</taxon>
        <taxon>Pentapetalae</taxon>
        <taxon>rosids</taxon>
        <taxon>fabids</taxon>
        <taxon>Malpighiales</taxon>
        <taxon>Euphorbiaceae</taxon>
        <taxon>Crotonoideae</taxon>
        <taxon>Micrandreae</taxon>
        <taxon>Hevea</taxon>
    </lineage>
</organism>
<feature type="compositionally biased region" description="Basic and acidic residues" evidence="1">
    <location>
        <begin position="250"/>
        <end position="273"/>
    </location>
</feature>
<feature type="region of interest" description="Disordered" evidence="1">
    <location>
        <begin position="136"/>
        <end position="319"/>
    </location>
</feature>
<feature type="compositionally biased region" description="Basic residues" evidence="1">
    <location>
        <begin position="164"/>
        <end position="178"/>
    </location>
</feature>
<feature type="compositionally biased region" description="Acidic residues" evidence="1">
    <location>
        <begin position="231"/>
        <end position="242"/>
    </location>
</feature>
<keyword evidence="3" id="KW-1185">Reference proteome</keyword>
<dbReference type="PANTHER" id="PTHR37241:SF1">
    <property type="entry name" value="NEUROFILAMENT HEAVY PROTEIN"/>
    <property type="match status" value="1"/>
</dbReference>
<feature type="compositionally biased region" description="Basic and acidic residues" evidence="1">
    <location>
        <begin position="448"/>
        <end position="461"/>
    </location>
</feature>
<gene>
    <name evidence="2" type="ORF">GH714_030341</name>
</gene>
<feature type="compositionally biased region" description="Polar residues" evidence="1">
    <location>
        <begin position="415"/>
        <end position="431"/>
    </location>
</feature>
<protein>
    <submittedName>
        <fullName evidence="2">Uncharacterized protein</fullName>
    </submittedName>
</protein>
<feature type="region of interest" description="Disordered" evidence="1">
    <location>
        <begin position="402"/>
        <end position="461"/>
    </location>
</feature>
<name>A0A6A6N8A8_HEVBR</name>
<feature type="compositionally biased region" description="Basic and acidic residues" evidence="1">
    <location>
        <begin position="488"/>
        <end position="498"/>
    </location>
</feature>
<accession>A0A6A6N8A8</accession>